<keyword evidence="4" id="KW-0460">Magnesium</keyword>
<keyword evidence="3" id="KW-0479">Metal-binding</keyword>
<dbReference type="InterPro" id="IPR008949">
    <property type="entry name" value="Isoprenoid_synthase_dom_sf"/>
</dbReference>
<dbReference type="SUPFAM" id="SSF48239">
    <property type="entry name" value="Terpenoid cyclases/Protein prenyltransferases"/>
    <property type="match status" value="1"/>
</dbReference>
<reference evidence="7" key="1">
    <citation type="journal article" date="2017" name="Mol. Biol. Evol.">
        <title>In Planta Recapitulation of Isoprene Synthases Evolution from Ocimene Synthases.</title>
        <authorList>
            <person name="Li M."/>
            <person name="Xu J."/>
            <person name="Algarra Alarcon A."/>
            <person name="Carlin S."/>
            <person name="Barbaro E."/>
            <person name="Cappellin L."/>
            <person name="Velikova V."/>
            <person name="Vrhovsek U."/>
            <person name="Loreto F."/>
            <person name="Varotto C."/>
        </authorList>
    </citation>
    <scope>NUCLEOTIDE SEQUENCE</scope>
</reference>
<evidence type="ECO:0000259" key="5">
    <source>
        <dbReference type="Pfam" id="PF01397"/>
    </source>
</evidence>
<dbReference type="EMBL" id="KX906604">
    <property type="protein sequence ID" value="ASF20076.1"/>
    <property type="molecule type" value="Genomic_DNA"/>
</dbReference>
<name>A0A218MNH5_ARUDO</name>
<sequence>MAMATCSWPSPPVQLRVMASKQPQPEQRRSANYQPNAWDYSSLLSLKGRGNDQNLTNPSVFNKLKASVRDLLINKPEPSAKLRLIDTMQRLGISYHFEEEISAILSSISQESAKAPFMDDVASMALKFRMLRGNGFDVSTELLSSLLDGKNSFRTVPHSDIDGLLSVYEASYLAFHGEDMFDELRKNSASALKDLLPSMDSHMRSNVAYSLEVPLHLRAPRLEARWFIDHYERCMASDDLIIQFAKQDFNNVQSMHTQELAALTSWWTDVALGEKLTFARDRLIECFHYANGVMWEPNLAKCREAITKAFALVVHLDDVYDVYGTLDELSLFTEAMGRWDVSASEALPEYMRAIYCTIINTSNEMADHVLREQGQSTQHLFHKGWHDLCKAFLVEAKWHYGNYRPTLSEYLNNGWMSSSGPLLLLHAFPFLNEKFSTKHLEWLERYPRIVQSSSKIFRLCNDSATHSDELQRGDAPSSIAIYMLENNADEQESRAAMHEYTIDIWKSVNEEAFCHHHYPKSFRKACLNLSRISHCIYQGGDGLGAPDDEKKKQIKELFLEPCIF</sequence>
<dbReference type="Pfam" id="PF03936">
    <property type="entry name" value="Terpene_synth_C"/>
    <property type="match status" value="1"/>
</dbReference>
<evidence type="ECO:0000259" key="6">
    <source>
        <dbReference type="Pfam" id="PF03936"/>
    </source>
</evidence>
<evidence type="ECO:0000256" key="4">
    <source>
        <dbReference type="ARBA" id="ARBA00022842"/>
    </source>
</evidence>
<accession>A0A218MNH5</accession>
<comment type="cofactor">
    <cofactor evidence="2">
        <name>Mg(2+)</name>
        <dbReference type="ChEBI" id="CHEBI:18420"/>
    </cofactor>
</comment>
<evidence type="ECO:0000256" key="3">
    <source>
        <dbReference type="ARBA" id="ARBA00022723"/>
    </source>
</evidence>
<comment type="cofactor">
    <cofactor evidence="1">
        <name>Mn(2+)</name>
        <dbReference type="ChEBI" id="CHEBI:29035"/>
    </cofactor>
</comment>
<dbReference type="GO" id="GO:0016102">
    <property type="term" value="P:diterpenoid biosynthetic process"/>
    <property type="evidence" value="ECO:0007669"/>
    <property type="project" value="InterPro"/>
</dbReference>
<dbReference type="Gene3D" id="1.10.600.10">
    <property type="entry name" value="Farnesyl Diphosphate Synthase"/>
    <property type="match status" value="1"/>
</dbReference>
<dbReference type="SMR" id="A0A218MNH5"/>
<evidence type="ECO:0000256" key="2">
    <source>
        <dbReference type="ARBA" id="ARBA00001946"/>
    </source>
</evidence>
<dbReference type="FunFam" id="1.10.600.10:FF:000007">
    <property type="entry name" value="Isoprene synthase, chloroplastic"/>
    <property type="match status" value="1"/>
</dbReference>
<dbReference type="GO" id="GO:0010333">
    <property type="term" value="F:terpene synthase activity"/>
    <property type="evidence" value="ECO:0007669"/>
    <property type="project" value="InterPro"/>
</dbReference>
<dbReference type="InterPro" id="IPR034741">
    <property type="entry name" value="Terpene_cyclase-like_1_C"/>
</dbReference>
<dbReference type="InterPro" id="IPR001906">
    <property type="entry name" value="Terpene_synth_N"/>
</dbReference>
<dbReference type="AlphaFoldDB" id="A0A218MNH5"/>
<dbReference type="GO" id="GO:0000287">
    <property type="term" value="F:magnesium ion binding"/>
    <property type="evidence" value="ECO:0007669"/>
    <property type="project" value="InterPro"/>
</dbReference>
<dbReference type="Gene3D" id="1.50.10.130">
    <property type="entry name" value="Terpene synthase, N-terminal domain"/>
    <property type="match status" value="1"/>
</dbReference>
<feature type="domain" description="Terpene synthase N-terminal" evidence="5">
    <location>
        <begin position="60"/>
        <end position="211"/>
    </location>
</feature>
<protein>
    <submittedName>
        <fullName evidence="7">Isoprene synthase</fullName>
    </submittedName>
</protein>
<dbReference type="SFLD" id="SFLDG01019">
    <property type="entry name" value="Terpene_Cyclase_Like_1_C_Termi"/>
    <property type="match status" value="1"/>
</dbReference>
<dbReference type="SUPFAM" id="SSF48576">
    <property type="entry name" value="Terpenoid synthases"/>
    <property type="match status" value="1"/>
</dbReference>
<dbReference type="SFLD" id="SFLDS00005">
    <property type="entry name" value="Isoprenoid_Synthase_Type_I"/>
    <property type="match status" value="1"/>
</dbReference>
<dbReference type="InterPro" id="IPR044814">
    <property type="entry name" value="Terpene_cyclase_plant_C1"/>
</dbReference>
<dbReference type="InterPro" id="IPR008930">
    <property type="entry name" value="Terpenoid_cyclase/PrenylTrfase"/>
</dbReference>
<dbReference type="InterPro" id="IPR050148">
    <property type="entry name" value="Terpene_synthase-like"/>
</dbReference>
<dbReference type="PANTHER" id="PTHR31225:SF252">
    <property type="entry name" value="TERPENE SYNTHASE 12-RELATED"/>
    <property type="match status" value="1"/>
</dbReference>
<dbReference type="PANTHER" id="PTHR31225">
    <property type="entry name" value="OS04G0344100 PROTEIN-RELATED"/>
    <property type="match status" value="1"/>
</dbReference>
<gene>
    <name evidence="7" type="primary">IspS</name>
</gene>
<proteinExistence type="predicted"/>
<dbReference type="InterPro" id="IPR005630">
    <property type="entry name" value="Terpene_synthase_metal-bd"/>
</dbReference>
<dbReference type="Pfam" id="PF01397">
    <property type="entry name" value="Terpene_synth"/>
    <property type="match status" value="1"/>
</dbReference>
<organism evidence="7">
    <name type="scientific">Arundo donax</name>
    <name type="common">Giant reed</name>
    <name type="synonym">Donax arundinaceus</name>
    <dbReference type="NCBI Taxonomy" id="35708"/>
    <lineage>
        <taxon>Eukaryota</taxon>
        <taxon>Viridiplantae</taxon>
        <taxon>Streptophyta</taxon>
        <taxon>Embryophyta</taxon>
        <taxon>Tracheophyta</taxon>
        <taxon>Spermatophyta</taxon>
        <taxon>Magnoliopsida</taxon>
        <taxon>Liliopsida</taxon>
        <taxon>Poales</taxon>
        <taxon>Poaceae</taxon>
        <taxon>PACMAD clade</taxon>
        <taxon>Arundinoideae</taxon>
        <taxon>Arundineae</taxon>
        <taxon>Arundo</taxon>
    </lineage>
</organism>
<evidence type="ECO:0000313" key="7">
    <source>
        <dbReference type="EMBL" id="ASF20076.1"/>
    </source>
</evidence>
<dbReference type="CDD" id="cd00684">
    <property type="entry name" value="Terpene_cyclase_plant_C1"/>
    <property type="match status" value="1"/>
</dbReference>
<evidence type="ECO:0000256" key="1">
    <source>
        <dbReference type="ARBA" id="ARBA00001936"/>
    </source>
</evidence>
<dbReference type="InterPro" id="IPR036965">
    <property type="entry name" value="Terpene_synth_N_sf"/>
</dbReference>
<feature type="domain" description="Terpene synthase metal-binding" evidence="6">
    <location>
        <begin position="269"/>
        <end position="506"/>
    </location>
</feature>